<reference evidence="1 2" key="1">
    <citation type="submission" date="2023-09" db="EMBL/GenBank/DDBJ databases">
        <authorList>
            <person name="Wang M."/>
        </authorList>
    </citation>
    <scope>NUCLEOTIDE SEQUENCE [LARGE SCALE GENOMIC DNA]</scope>
    <source>
        <strain evidence="1">GT-2023</strain>
        <tissue evidence="1">Liver</tissue>
    </source>
</reference>
<comment type="caution">
    <text evidence="1">The sequence shown here is derived from an EMBL/GenBank/DDBJ whole genome shotgun (WGS) entry which is preliminary data.</text>
</comment>
<dbReference type="EMBL" id="JAYMGO010000002">
    <property type="protein sequence ID" value="KAL1279992.1"/>
    <property type="molecule type" value="Genomic_DNA"/>
</dbReference>
<accession>A0ABR3NSI3</accession>
<dbReference type="Proteomes" id="UP001558613">
    <property type="component" value="Unassembled WGS sequence"/>
</dbReference>
<sequence length="67" mass="6716">MNEDSVEVNAASVCHIDVCGYGPAAGEYPLTLGGGGVYVGEVGFNDIAVDALAICSEPSESPNANKA</sequence>
<evidence type="ECO:0000313" key="2">
    <source>
        <dbReference type="Proteomes" id="UP001558613"/>
    </source>
</evidence>
<keyword evidence="2" id="KW-1185">Reference proteome</keyword>
<gene>
    <name evidence="1" type="ORF">QQF64_014592</name>
</gene>
<proteinExistence type="predicted"/>
<organism evidence="1 2">
    <name type="scientific">Cirrhinus molitorella</name>
    <name type="common">mud carp</name>
    <dbReference type="NCBI Taxonomy" id="172907"/>
    <lineage>
        <taxon>Eukaryota</taxon>
        <taxon>Metazoa</taxon>
        <taxon>Chordata</taxon>
        <taxon>Craniata</taxon>
        <taxon>Vertebrata</taxon>
        <taxon>Euteleostomi</taxon>
        <taxon>Actinopterygii</taxon>
        <taxon>Neopterygii</taxon>
        <taxon>Teleostei</taxon>
        <taxon>Ostariophysi</taxon>
        <taxon>Cypriniformes</taxon>
        <taxon>Cyprinidae</taxon>
        <taxon>Labeoninae</taxon>
        <taxon>Labeonini</taxon>
        <taxon>Cirrhinus</taxon>
    </lineage>
</organism>
<evidence type="ECO:0000313" key="1">
    <source>
        <dbReference type="EMBL" id="KAL1279992.1"/>
    </source>
</evidence>
<name>A0ABR3NSI3_9TELE</name>
<protein>
    <submittedName>
        <fullName evidence="1">Uncharacterized protein</fullName>
    </submittedName>
</protein>